<dbReference type="EMBL" id="JAME01000002">
    <property type="protein sequence ID" value="ETX30633.1"/>
    <property type="molecule type" value="Genomic_DNA"/>
</dbReference>
<dbReference type="STRING" id="1449351.RISW2_07405"/>
<dbReference type="InterPro" id="IPR045004">
    <property type="entry name" value="ECH_dom"/>
</dbReference>
<sequence>MTDGVSIRREGRAGRVTLTRPGALNALDHEMCRAISAALIDWAQDPEVSVVLIDAEGERAFCAGGDVARVHREATGGRQAEVQAFWRDEYRMNAMIAEYPKAVVSFLHGYVMGGGVGLGCHASHRVVCESARIAMPECGIGLIPDVGGSLLLARVPGRLGEYLGLTGARMGPGDAIYAGFADLHVPQDGWTELKRALVETGQPAAVAAAAAPAPAATLPDLLNEAEALFAGETLVDVRAALQADDGAFAAEARAALDRGAPLSLGCTLALLHRLKAERAGIRRALELEYRFTHRALAEADFLEGVRALIVDKDKRPRWRHAADALTSEDVAHMFEPLDGVGLDFHDWEDTAS</sequence>
<keyword evidence="6" id="KW-1185">Reference proteome</keyword>
<evidence type="ECO:0000313" key="5">
    <source>
        <dbReference type="EMBL" id="ETX30633.1"/>
    </source>
</evidence>
<dbReference type="GO" id="GO:0005829">
    <property type="term" value="C:cytosol"/>
    <property type="evidence" value="ECO:0007669"/>
    <property type="project" value="TreeGrafter"/>
</dbReference>
<accession>X7FD24</accession>
<dbReference type="CDD" id="cd06558">
    <property type="entry name" value="crotonase-like"/>
    <property type="match status" value="1"/>
</dbReference>
<dbReference type="eggNOG" id="COG1024">
    <property type="taxonomic scope" value="Bacteria"/>
</dbReference>
<reference evidence="5 6" key="1">
    <citation type="submission" date="2014-01" db="EMBL/GenBank/DDBJ databases">
        <title>Roseivivax isoporae LMG 25204 Genome Sequencing.</title>
        <authorList>
            <person name="Lai Q."/>
            <person name="Li G."/>
            <person name="Shao Z."/>
        </authorList>
    </citation>
    <scope>NUCLEOTIDE SEQUENCE [LARGE SCALE GENOMIC DNA]</scope>
    <source>
        <strain evidence="5 6">LMG 25204</strain>
    </source>
</reference>
<name>X7FD24_9RHOB</name>
<evidence type="ECO:0000259" key="4">
    <source>
        <dbReference type="Pfam" id="PF16113"/>
    </source>
</evidence>
<dbReference type="NCBIfam" id="NF004127">
    <property type="entry name" value="PRK05617.1"/>
    <property type="match status" value="1"/>
</dbReference>
<dbReference type="AlphaFoldDB" id="X7FD24"/>
<dbReference type="PANTHER" id="PTHR43176:SF3">
    <property type="entry name" value="3-HYDROXYISOBUTYRYL-COA HYDROLASE, MITOCHONDRIAL"/>
    <property type="match status" value="1"/>
</dbReference>
<evidence type="ECO:0000256" key="3">
    <source>
        <dbReference type="ARBA" id="ARBA00022801"/>
    </source>
</evidence>
<dbReference type="InterPro" id="IPR032259">
    <property type="entry name" value="HIBYL-CoA-H"/>
</dbReference>
<comment type="caution">
    <text evidence="5">The sequence shown here is derived from an EMBL/GenBank/DDBJ whole genome shotgun (WGS) entry which is preliminary data.</text>
</comment>
<dbReference type="GO" id="GO:0003860">
    <property type="term" value="F:3-hydroxyisobutyryl-CoA hydrolase activity"/>
    <property type="evidence" value="ECO:0007669"/>
    <property type="project" value="UniProtKB-EC"/>
</dbReference>
<gene>
    <name evidence="5" type="ORF">RISW2_07405</name>
</gene>
<dbReference type="PATRIC" id="fig|1449351.3.peg.279"/>
<protein>
    <recommendedName>
        <fullName evidence="2">3-hydroxyisobutyryl-CoA hydrolase</fullName>
        <ecNumber evidence="2">3.1.2.4</ecNumber>
    </recommendedName>
</protein>
<evidence type="ECO:0000256" key="2">
    <source>
        <dbReference type="ARBA" id="ARBA00011915"/>
    </source>
</evidence>
<dbReference type="InterPro" id="IPR029045">
    <property type="entry name" value="ClpP/crotonase-like_dom_sf"/>
</dbReference>
<comment type="catalytic activity">
    <reaction evidence="1">
        <text>3-hydroxy-2-methylpropanoyl-CoA + H2O = 3-hydroxy-2-methylpropanoate + CoA + H(+)</text>
        <dbReference type="Rhea" id="RHEA:20888"/>
        <dbReference type="ChEBI" id="CHEBI:11805"/>
        <dbReference type="ChEBI" id="CHEBI:15377"/>
        <dbReference type="ChEBI" id="CHEBI:15378"/>
        <dbReference type="ChEBI" id="CHEBI:57287"/>
        <dbReference type="ChEBI" id="CHEBI:57340"/>
        <dbReference type="EC" id="3.1.2.4"/>
    </reaction>
</comment>
<dbReference type="OrthoDB" id="9790967at2"/>
<evidence type="ECO:0000256" key="1">
    <source>
        <dbReference type="ARBA" id="ARBA00001709"/>
    </source>
</evidence>
<keyword evidence="3" id="KW-0378">Hydrolase</keyword>
<evidence type="ECO:0000313" key="6">
    <source>
        <dbReference type="Proteomes" id="UP000023430"/>
    </source>
</evidence>
<organism evidence="5 6">
    <name type="scientific">Roseivivax isoporae LMG 25204</name>
    <dbReference type="NCBI Taxonomy" id="1449351"/>
    <lineage>
        <taxon>Bacteria</taxon>
        <taxon>Pseudomonadati</taxon>
        <taxon>Pseudomonadota</taxon>
        <taxon>Alphaproteobacteria</taxon>
        <taxon>Rhodobacterales</taxon>
        <taxon>Roseobacteraceae</taxon>
        <taxon>Roseivivax</taxon>
    </lineage>
</organism>
<dbReference type="Pfam" id="PF16113">
    <property type="entry name" value="ECH_2"/>
    <property type="match status" value="1"/>
</dbReference>
<dbReference type="RefSeq" id="WP_043765600.1">
    <property type="nucleotide sequence ID" value="NZ_JAME01000002.1"/>
</dbReference>
<dbReference type="Proteomes" id="UP000023430">
    <property type="component" value="Unassembled WGS sequence"/>
</dbReference>
<feature type="domain" description="Enoyl-CoA hydratase/isomerase" evidence="4">
    <location>
        <begin position="14"/>
        <end position="334"/>
    </location>
</feature>
<dbReference type="PANTHER" id="PTHR43176">
    <property type="entry name" value="3-HYDROXYISOBUTYRYL-COA HYDROLASE-RELATED"/>
    <property type="match status" value="1"/>
</dbReference>
<dbReference type="SUPFAM" id="SSF52096">
    <property type="entry name" value="ClpP/crotonase"/>
    <property type="match status" value="1"/>
</dbReference>
<proteinExistence type="predicted"/>
<dbReference type="GO" id="GO:0006574">
    <property type="term" value="P:L-valine catabolic process"/>
    <property type="evidence" value="ECO:0007669"/>
    <property type="project" value="TreeGrafter"/>
</dbReference>
<dbReference type="Gene3D" id="3.90.226.10">
    <property type="entry name" value="2-enoyl-CoA Hydratase, Chain A, domain 1"/>
    <property type="match status" value="1"/>
</dbReference>
<dbReference type="EC" id="3.1.2.4" evidence="2"/>